<feature type="transmembrane region" description="Helical" evidence="16">
    <location>
        <begin position="144"/>
        <end position="170"/>
    </location>
</feature>
<dbReference type="Gene3D" id="3.30.1330.30">
    <property type="match status" value="1"/>
</dbReference>
<dbReference type="PROSITE" id="PS51384">
    <property type="entry name" value="FAD_FR"/>
    <property type="match status" value="1"/>
</dbReference>
<evidence type="ECO:0000256" key="2">
    <source>
        <dbReference type="ARBA" id="ARBA00006278"/>
    </source>
</evidence>
<proteinExistence type="inferred from homology"/>
<keyword evidence="7 16" id="KW-0812">Transmembrane</keyword>
<name>A0A9P5RRB5_9FUNG</name>
<keyword evidence="19" id="KW-1185">Reference proteome</keyword>
<dbReference type="Gene3D" id="3.40.50.80">
    <property type="entry name" value="Nucleotide-binding domain of ferredoxin-NADP reductase (FNR) module"/>
    <property type="match status" value="1"/>
</dbReference>
<dbReference type="GO" id="GO:0015677">
    <property type="term" value="P:copper ion import"/>
    <property type="evidence" value="ECO:0007669"/>
    <property type="project" value="TreeGrafter"/>
</dbReference>
<evidence type="ECO:0000256" key="11">
    <source>
        <dbReference type="ARBA" id="ARBA00023065"/>
    </source>
</evidence>
<reference evidence="18" key="1">
    <citation type="journal article" date="2020" name="Fungal Divers.">
        <title>Resolving the Mortierellaceae phylogeny through synthesis of multi-gene phylogenetics and phylogenomics.</title>
        <authorList>
            <person name="Vandepol N."/>
            <person name="Liber J."/>
            <person name="Desiro A."/>
            <person name="Na H."/>
            <person name="Kennedy M."/>
            <person name="Barry K."/>
            <person name="Grigoriev I.V."/>
            <person name="Miller A.N."/>
            <person name="O'Donnell K."/>
            <person name="Stajich J.E."/>
            <person name="Bonito G."/>
        </authorList>
    </citation>
    <scope>NUCLEOTIDE SEQUENCE</scope>
    <source>
        <strain evidence="18">NRRL 6426</strain>
    </source>
</reference>
<dbReference type="InterPro" id="IPR004038">
    <property type="entry name" value="Ribosomal_eL8/eL30/eS12/Gad45"/>
</dbReference>
<sequence length="847" mass="94078">MDHNHGAMQSTPWNINLDYAVDWSVALGAPVVLLTVRHLVLSVSRAIKDRRQGGHAPLATVDSAESDDLGVDIPTRLSKSSATTARWSYSRIETWITNKASATLYLGSVVHLVAGATLLALIFLSILAVLLTSDVNLKLNSNRAGYLGLACIPFLFAFTGKNSVITLMTGISHHRINQVHRFLGLSLFVLISVHMGCMMKSWWPWKALLAQQLATPKVRYGLATYATLCLLVVTAAWPVRRFAYEAFVVSHSLFLVFLVLVGLHTPYAMRFTAAGIFFYVINVLTGWCVKSKMALAHATVFQDRLTRLRMDRSVTHAPGQHIYVCVPSMSLIQWHPFTISSSDQTSLTVHARAVGGFTKKLCRWPENTQRRVILAGPYGESVQVGRSSDIQKVVFVAAGSGLAYIVPILMDFLQARRHSKANCGRVEIVWCVRDPDEVQWFQEELEMALDAAQGYLDTMEKEKEEAGLIVPDGPETQLRLTIHYTRLSFEEQESLVVPAPRHQHQGSSTSTSAVATLTTEEAKKALSNVPFAGDDRVEWVRSRLDVSQYVREQIEEIEGDRAVDIVGCGPALMLAQLHNVVAAHESLTGCRVNLHTERFYIPPFTPFSFNYKKAPVKKSKVAPAPYPAKKAASKAPVNPLIEKTPKNFGVGQDIQPVKDLSRYVKWPEYVRLQRQRKILNQRLKVPPALNQFTQVLDKNTATQLFKLVNKYRPETRVEKKERLTAAAAAQVEKGAKAETKKPFVVKYGINHITALVEAKKASLVVIADDVDPIEVVVWLPALCRKMGIPYCITRAEDKAELASLVSAIKSNYTEKNESARKAWGGGLMGFKSNMKMAKRASAVKNSL</sequence>
<dbReference type="CDD" id="cd06186">
    <property type="entry name" value="NOX_Duox_like_FAD_NADP"/>
    <property type="match status" value="1"/>
</dbReference>
<evidence type="ECO:0000256" key="13">
    <source>
        <dbReference type="ARBA" id="ARBA00023180"/>
    </source>
</evidence>
<evidence type="ECO:0000256" key="3">
    <source>
        <dbReference type="ARBA" id="ARBA00007337"/>
    </source>
</evidence>
<feature type="transmembrane region" description="Helical" evidence="16">
    <location>
        <begin position="109"/>
        <end position="132"/>
    </location>
</feature>
<accession>A0A9P5RRB5</accession>
<evidence type="ECO:0000256" key="14">
    <source>
        <dbReference type="ARBA" id="ARBA00023274"/>
    </source>
</evidence>
<dbReference type="GO" id="GO:0052851">
    <property type="term" value="F:ferric-chelate reductase (NADPH) activity"/>
    <property type="evidence" value="ECO:0007669"/>
    <property type="project" value="UniProtKB-EC"/>
</dbReference>
<feature type="transmembrane region" description="Helical" evidence="16">
    <location>
        <begin position="222"/>
        <end position="239"/>
    </location>
</feature>
<dbReference type="OrthoDB" id="167398at2759"/>
<dbReference type="SFLD" id="SFLDS00052">
    <property type="entry name" value="Ferric_Reductase_Domain"/>
    <property type="match status" value="1"/>
</dbReference>
<feature type="transmembrane region" description="Helical" evidence="16">
    <location>
        <begin position="393"/>
        <end position="413"/>
    </location>
</feature>
<dbReference type="PANTHER" id="PTHR32361">
    <property type="entry name" value="FERRIC/CUPRIC REDUCTASE TRANSMEMBRANE COMPONENT"/>
    <property type="match status" value="1"/>
</dbReference>
<dbReference type="GO" id="GO:0005840">
    <property type="term" value="C:ribosome"/>
    <property type="evidence" value="ECO:0007669"/>
    <property type="project" value="UniProtKB-KW"/>
</dbReference>
<dbReference type="Pfam" id="PF08022">
    <property type="entry name" value="FAD_binding_8"/>
    <property type="match status" value="1"/>
</dbReference>
<keyword evidence="14" id="KW-0687">Ribonucleoprotein</keyword>
<evidence type="ECO:0000256" key="8">
    <source>
        <dbReference type="ARBA" id="ARBA00022982"/>
    </source>
</evidence>
<dbReference type="Proteomes" id="UP000748756">
    <property type="component" value="Unassembled WGS sequence"/>
</dbReference>
<keyword evidence="13" id="KW-0325">Glycoprotein</keyword>
<evidence type="ECO:0000256" key="6">
    <source>
        <dbReference type="ARBA" id="ARBA00022475"/>
    </source>
</evidence>
<feature type="transmembrane region" description="Helical" evidence="16">
    <location>
        <begin position="20"/>
        <end position="41"/>
    </location>
</feature>
<dbReference type="GO" id="GO:0006826">
    <property type="term" value="P:iron ion transport"/>
    <property type="evidence" value="ECO:0007669"/>
    <property type="project" value="TreeGrafter"/>
</dbReference>
<dbReference type="Pfam" id="PF08030">
    <property type="entry name" value="NAD_binding_6"/>
    <property type="match status" value="1"/>
</dbReference>
<evidence type="ECO:0000256" key="12">
    <source>
        <dbReference type="ARBA" id="ARBA00023136"/>
    </source>
</evidence>
<comment type="catalytic activity">
    <reaction evidence="15">
        <text>2 a Fe(II)-siderophore + NADP(+) + H(+) = 2 a Fe(III)-siderophore + NADPH</text>
        <dbReference type="Rhea" id="RHEA:28795"/>
        <dbReference type="Rhea" id="RHEA-COMP:11342"/>
        <dbReference type="Rhea" id="RHEA-COMP:11344"/>
        <dbReference type="ChEBI" id="CHEBI:15378"/>
        <dbReference type="ChEBI" id="CHEBI:29033"/>
        <dbReference type="ChEBI" id="CHEBI:29034"/>
        <dbReference type="ChEBI" id="CHEBI:57783"/>
        <dbReference type="ChEBI" id="CHEBI:58349"/>
        <dbReference type="EC" id="1.16.1.9"/>
    </reaction>
</comment>
<gene>
    <name evidence="18" type="primary">RPL8B</name>
    <name evidence="18" type="ORF">BG015_000595</name>
</gene>
<comment type="subcellular location">
    <subcellularLocation>
        <location evidence="1">Cell membrane</location>
        <topology evidence="1">Multi-pass membrane protein</topology>
    </subcellularLocation>
</comment>
<dbReference type="InterPro" id="IPR018492">
    <property type="entry name" value="Ribosomal_eL8/Nhp2"/>
</dbReference>
<protein>
    <recommendedName>
        <fullName evidence="4">ferric-chelate reductase (NADPH)</fullName>
        <ecNumber evidence="4">1.16.1.9</ecNumber>
    </recommendedName>
</protein>
<feature type="transmembrane region" description="Helical" evidence="16">
    <location>
        <begin position="246"/>
        <end position="265"/>
    </location>
</feature>
<keyword evidence="8" id="KW-0249">Electron transport</keyword>
<dbReference type="InterPro" id="IPR013130">
    <property type="entry name" value="Fe3_Rdtase_TM_dom"/>
</dbReference>
<comment type="similarity">
    <text evidence="3">Belongs to the eukaryotic ribosomal protein eL8 family.</text>
</comment>
<evidence type="ECO:0000256" key="10">
    <source>
        <dbReference type="ARBA" id="ARBA00023002"/>
    </source>
</evidence>
<keyword evidence="12 16" id="KW-0472">Membrane</keyword>
<comment type="similarity">
    <text evidence="2">Belongs to the ferric reductase (FRE) family.</text>
</comment>
<dbReference type="InterPro" id="IPR029064">
    <property type="entry name" value="Ribosomal_eL30-like_sf"/>
</dbReference>
<keyword evidence="11" id="KW-0406">Ion transport</keyword>
<evidence type="ECO:0000313" key="18">
    <source>
        <dbReference type="EMBL" id="KAF9142936.1"/>
    </source>
</evidence>
<dbReference type="GO" id="GO:0006879">
    <property type="term" value="P:intracellular iron ion homeostasis"/>
    <property type="evidence" value="ECO:0007669"/>
    <property type="project" value="TreeGrafter"/>
</dbReference>
<dbReference type="SUPFAM" id="SSF52343">
    <property type="entry name" value="Ferredoxin reductase-like, C-terminal NADP-linked domain"/>
    <property type="match status" value="1"/>
</dbReference>
<evidence type="ECO:0000256" key="7">
    <source>
        <dbReference type="ARBA" id="ARBA00022692"/>
    </source>
</evidence>
<dbReference type="SFLD" id="SFLDG01168">
    <property type="entry name" value="Ferric_reductase_subgroup_(FRE"/>
    <property type="match status" value="1"/>
</dbReference>
<keyword evidence="9 16" id="KW-1133">Transmembrane helix</keyword>
<dbReference type="SUPFAM" id="SSF55315">
    <property type="entry name" value="L30e-like"/>
    <property type="match status" value="1"/>
</dbReference>
<dbReference type="PANTHER" id="PTHR32361:SF9">
    <property type="entry name" value="FERRIC REDUCTASE TRANSMEMBRANE COMPONENT 3-RELATED"/>
    <property type="match status" value="1"/>
</dbReference>
<dbReference type="InterPro" id="IPR051410">
    <property type="entry name" value="Ferric/Cupric_Reductase"/>
</dbReference>
<dbReference type="GO" id="GO:0005886">
    <property type="term" value="C:plasma membrane"/>
    <property type="evidence" value="ECO:0007669"/>
    <property type="project" value="UniProtKB-SubCell"/>
</dbReference>
<feature type="domain" description="FAD-binding FR-type" evidence="17">
    <location>
        <begin position="282"/>
        <end position="384"/>
    </location>
</feature>
<dbReference type="InterPro" id="IPR013112">
    <property type="entry name" value="FAD-bd_8"/>
</dbReference>
<keyword evidence="5" id="KW-0813">Transport</keyword>
<keyword evidence="18" id="KW-0689">Ribosomal protein</keyword>
<dbReference type="InterPro" id="IPR039261">
    <property type="entry name" value="FNR_nucleotide-bd"/>
</dbReference>
<dbReference type="InterPro" id="IPR017938">
    <property type="entry name" value="Riboflavin_synthase-like_b-brl"/>
</dbReference>
<organism evidence="18 19">
    <name type="scientific">Linnemannia schmuckeri</name>
    <dbReference type="NCBI Taxonomy" id="64567"/>
    <lineage>
        <taxon>Eukaryota</taxon>
        <taxon>Fungi</taxon>
        <taxon>Fungi incertae sedis</taxon>
        <taxon>Mucoromycota</taxon>
        <taxon>Mortierellomycotina</taxon>
        <taxon>Mortierellomycetes</taxon>
        <taxon>Mortierellales</taxon>
        <taxon>Mortierellaceae</taxon>
        <taxon>Linnemannia</taxon>
    </lineage>
</organism>
<evidence type="ECO:0000256" key="5">
    <source>
        <dbReference type="ARBA" id="ARBA00022448"/>
    </source>
</evidence>
<evidence type="ECO:0000256" key="16">
    <source>
        <dbReference type="SAM" id="Phobius"/>
    </source>
</evidence>
<dbReference type="PRINTS" id="PR00881">
    <property type="entry name" value="L7ARS6FAMILY"/>
</dbReference>
<evidence type="ECO:0000259" key="17">
    <source>
        <dbReference type="PROSITE" id="PS51384"/>
    </source>
</evidence>
<dbReference type="EC" id="1.16.1.9" evidence="4"/>
<evidence type="ECO:0000256" key="4">
    <source>
        <dbReference type="ARBA" id="ARBA00012668"/>
    </source>
</evidence>
<dbReference type="EMBL" id="JAAAUQ010001097">
    <property type="protein sequence ID" value="KAF9142936.1"/>
    <property type="molecule type" value="Genomic_DNA"/>
</dbReference>
<dbReference type="SUPFAM" id="SSF63380">
    <property type="entry name" value="Riboflavin synthase domain-like"/>
    <property type="match status" value="1"/>
</dbReference>
<evidence type="ECO:0000256" key="15">
    <source>
        <dbReference type="ARBA" id="ARBA00048483"/>
    </source>
</evidence>
<keyword evidence="6" id="KW-1003">Cell membrane</keyword>
<evidence type="ECO:0000313" key="19">
    <source>
        <dbReference type="Proteomes" id="UP000748756"/>
    </source>
</evidence>
<dbReference type="PRINTS" id="PR00882">
    <property type="entry name" value="RIBOSOMALL7A"/>
</dbReference>
<feature type="transmembrane region" description="Helical" evidence="16">
    <location>
        <begin position="182"/>
        <end position="202"/>
    </location>
</feature>
<feature type="transmembrane region" description="Helical" evidence="16">
    <location>
        <begin position="271"/>
        <end position="289"/>
    </location>
</feature>
<dbReference type="InterPro" id="IPR013121">
    <property type="entry name" value="Fe_red_NAD-bd_6"/>
</dbReference>
<dbReference type="Gene3D" id="2.40.30.10">
    <property type="entry name" value="Translation factors"/>
    <property type="match status" value="1"/>
</dbReference>
<evidence type="ECO:0000256" key="1">
    <source>
        <dbReference type="ARBA" id="ARBA00004651"/>
    </source>
</evidence>
<keyword evidence="10" id="KW-0560">Oxidoreductase</keyword>
<evidence type="ECO:0000256" key="9">
    <source>
        <dbReference type="ARBA" id="ARBA00022989"/>
    </source>
</evidence>
<comment type="caution">
    <text evidence="18">The sequence shown here is derived from an EMBL/GenBank/DDBJ whole genome shotgun (WGS) entry which is preliminary data.</text>
</comment>
<dbReference type="InterPro" id="IPR001921">
    <property type="entry name" value="Ribosomal_eL8_euk"/>
</dbReference>
<dbReference type="Pfam" id="PF01794">
    <property type="entry name" value="Ferric_reduct"/>
    <property type="match status" value="1"/>
</dbReference>
<dbReference type="AlphaFoldDB" id="A0A9P5RRB5"/>
<dbReference type="GO" id="GO:1990904">
    <property type="term" value="C:ribonucleoprotein complex"/>
    <property type="evidence" value="ECO:0007669"/>
    <property type="project" value="UniProtKB-KW"/>
</dbReference>
<dbReference type="Pfam" id="PF01248">
    <property type="entry name" value="Ribosomal_L7Ae"/>
    <property type="match status" value="1"/>
</dbReference>
<dbReference type="InterPro" id="IPR017927">
    <property type="entry name" value="FAD-bd_FR_type"/>
</dbReference>